<dbReference type="Gene3D" id="3.50.50.60">
    <property type="entry name" value="FAD/NAD(P)-binding domain"/>
    <property type="match status" value="2"/>
</dbReference>
<dbReference type="PANTHER" id="PTHR42784">
    <property type="entry name" value="PYRANOSE 2-OXIDASE"/>
    <property type="match status" value="1"/>
</dbReference>
<name>A0ABN1KB80_9BURK</name>
<accession>A0ABN1KB80</accession>
<gene>
    <name evidence="8" type="ORF">GCM10009107_43980</name>
</gene>
<evidence type="ECO:0000256" key="4">
    <source>
        <dbReference type="ARBA" id="ARBA00022827"/>
    </source>
</evidence>
<keyword evidence="5" id="KW-0560">Oxidoreductase</keyword>
<dbReference type="InterPro" id="IPR000172">
    <property type="entry name" value="GMC_OxRdtase_N"/>
</dbReference>
<evidence type="ECO:0000256" key="1">
    <source>
        <dbReference type="ARBA" id="ARBA00001974"/>
    </source>
</evidence>
<dbReference type="Pfam" id="PF05199">
    <property type="entry name" value="GMC_oxred_C"/>
    <property type="match status" value="1"/>
</dbReference>
<organism evidence="8 9">
    <name type="scientific">Ideonella azotifigens</name>
    <dbReference type="NCBI Taxonomy" id="513160"/>
    <lineage>
        <taxon>Bacteria</taxon>
        <taxon>Pseudomonadati</taxon>
        <taxon>Pseudomonadota</taxon>
        <taxon>Betaproteobacteria</taxon>
        <taxon>Burkholderiales</taxon>
        <taxon>Sphaerotilaceae</taxon>
        <taxon>Ideonella</taxon>
    </lineage>
</organism>
<reference evidence="8 9" key="1">
    <citation type="journal article" date="2019" name="Int. J. Syst. Evol. Microbiol.">
        <title>The Global Catalogue of Microorganisms (GCM) 10K type strain sequencing project: providing services to taxonomists for standard genome sequencing and annotation.</title>
        <authorList>
            <consortium name="The Broad Institute Genomics Platform"/>
            <consortium name="The Broad Institute Genome Sequencing Center for Infectious Disease"/>
            <person name="Wu L."/>
            <person name="Ma J."/>
        </authorList>
    </citation>
    <scope>NUCLEOTIDE SEQUENCE [LARGE SCALE GENOMIC DNA]</scope>
    <source>
        <strain evidence="8 9">JCM 15503</strain>
    </source>
</reference>
<evidence type="ECO:0000259" key="6">
    <source>
        <dbReference type="Pfam" id="PF00732"/>
    </source>
</evidence>
<evidence type="ECO:0000313" key="8">
    <source>
        <dbReference type="EMBL" id="GAA0760892.1"/>
    </source>
</evidence>
<proteinExistence type="inferred from homology"/>
<dbReference type="Pfam" id="PF00732">
    <property type="entry name" value="GMC_oxred_N"/>
    <property type="match status" value="1"/>
</dbReference>
<protein>
    <submittedName>
        <fullName evidence="8">GMC family oxidoreductase</fullName>
    </submittedName>
</protein>
<dbReference type="InterPro" id="IPR007867">
    <property type="entry name" value="GMC_OxRtase_C"/>
</dbReference>
<feature type="domain" description="Glucose-methanol-choline oxidoreductase C-terminal" evidence="7">
    <location>
        <begin position="460"/>
        <end position="584"/>
    </location>
</feature>
<keyword evidence="3" id="KW-0285">Flavoprotein</keyword>
<dbReference type="PANTHER" id="PTHR42784:SF1">
    <property type="entry name" value="PYRANOSE 2-OXIDASE"/>
    <property type="match status" value="1"/>
</dbReference>
<comment type="similarity">
    <text evidence="2">Belongs to the GMC oxidoreductase family.</text>
</comment>
<dbReference type="Proteomes" id="UP001500279">
    <property type="component" value="Unassembled WGS sequence"/>
</dbReference>
<dbReference type="InterPro" id="IPR036188">
    <property type="entry name" value="FAD/NAD-bd_sf"/>
</dbReference>
<comment type="caution">
    <text evidence="8">The sequence shown here is derived from an EMBL/GenBank/DDBJ whole genome shotgun (WGS) entry which is preliminary data.</text>
</comment>
<dbReference type="InterPro" id="IPR051473">
    <property type="entry name" value="P2Ox-like"/>
</dbReference>
<evidence type="ECO:0000313" key="9">
    <source>
        <dbReference type="Proteomes" id="UP001500279"/>
    </source>
</evidence>
<evidence type="ECO:0000259" key="7">
    <source>
        <dbReference type="Pfam" id="PF05199"/>
    </source>
</evidence>
<dbReference type="SUPFAM" id="SSF54373">
    <property type="entry name" value="FAD-linked reductases, C-terminal domain"/>
    <property type="match status" value="1"/>
</dbReference>
<sequence length="600" mass="65606">MPFVTPRTLQKDYDVIVVGSGAGGGQTAYTLAMEGVKVLMLEAGRNYDIAAETPMFQTYADAPLRGAGTPDKPFGFYDATIDGGWAVPGEPYTRASKEDGRQFEWWRARMLGGRTNHWGRIALRNGPYDFKPHSRDGLGFDWPIGYEDLAPYYDKVEMLIGVYGSNEGLENTPDSPDGCLLPPPAARVGERLVQQRGATLGVPVVPIHRAVLTRPLDHKTIPAKLHPGNERAQRIIAQDMQARAACFWATPCSRGCSIRATYQSTAVHLPPALASGALDIVCNAMAYEVVTDKAGKATGVRFVDKTNGQHELVTGRVVVLAASACESVRILLNSKSAQFLHGVANSSGKLGRYVMDTVGSDLGGQIPLLENLPPHNEDGAGGSHLYAPWWLYQQQAKGQMNFARGYHIELGTGRRMPSMGTAAELEWLNGGTYGRQLKADARRYYGSFAYFSGRGEMIPNEQSYCEIDPAVKDKWGIPVLRFHWQWSDHETRQAAHMQKTFAEIIEAMGGKVQGKAELDGRKAIAAGGSIIHEVGGAIMGSDPQRSVTNAFCQTWDVKNLFITDGAPFASNADKNPTLTIMALAWRAADHIVERLRRKEL</sequence>
<keyword evidence="4" id="KW-0274">FAD</keyword>
<evidence type="ECO:0000256" key="5">
    <source>
        <dbReference type="ARBA" id="ARBA00023002"/>
    </source>
</evidence>
<dbReference type="SUPFAM" id="SSF51905">
    <property type="entry name" value="FAD/NAD(P)-binding domain"/>
    <property type="match status" value="1"/>
</dbReference>
<evidence type="ECO:0000256" key="2">
    <source>
        <dbReference type="ARBA" id="ARBA00010790"/>
    </source>
</evidence>
<comment type="cofactor">
    <cofactor evidence="1">
        <name>FAD</name>
        <dbReference type="ChEBI" id="CHEBI:57692"/>
    </cofactor>
</comment>
<feature type="domain" description="Glucose-methanol-choline oxidoreductase N-terminal" evidence="6">
    <location>
        <begin position="58"/>
        <end position="334"/>
    </location>
</feature>
<keyword evidence="9" id="KW-1185">Reference proteome</keyword>
<dbReference type="EMBL" id="BAAAEW010000026">
    <property type="protein sequence ID" value="GAA0760892.1"/>
    <property type="molecule type" value="Genomic_DNA"/>
</dbReference>
<evidence type="ECO:0000256" key="3">
    <source>
        <dbReference type="ARBA" id="ARBA00022630"/>
    </source>
</evidence>